<evidence type="ECO:0000313" key="3">
    <source>
        <dbReference type="EMBL" id="NNG54434.1"/>
    </source>
</evidence>
<name>A0A7Y7QVJ9_9SPHN</name>
<evidence type="ECO:0000313" key="4">
    <source>
        <dbReference type="EMBL" id="NVP31490.1"/>
    </source>
</evidence>
<proteinExistence type="predicted"/>
<accession>A0A7Y7QVJ9</accession>
<dbReference type="Proteomes" id="UP000531581">
    <property type="component" value="Unassembled WGS sequence"/>
</dbReference>
<feature type="region of interest" description="Disordered" evidence="1">
    <location>
        <begin position="46"/>
        <end position="77"/>
    </location>
</feature>
<dbReference type="SUPFAM" id="SSF53901">
    <property type="entry name" value="Thiolase-like"/>
    <property type="match status" value="1"/>
</dbReference>
<sequence>MGLGQLDVIELNEALAAQVIVILLDPGLVPDQCRVNSNSGAIALGHPATTSQKSGCQSQIGSSPFDPPDAGTEKIRY</sequence>
<reference evidence="5 6" key="1">
    <citation type="submission" date="2020-05" db="EMBL/GenBank/DDBJ databases">
        <title>Draft Genome Sequences of Sphingomonas sp. Isolated from the International Space Station.</title>
        <authorList>
            <person name="Bijlani S."/>
            <person name="Singh N.K."/>
            <person name="Mason C.E."/>
            <person name="Wang C.C."/>
            <person name="Venkateswaran K."/>
        </authorList>
    </citation>
    <scope>NUCLEOTIDE SEQUENCE [LARGE SCALE GENOMIC DNA]</scope>
    <source>
        <strain evidence="3 6">IIF7SW-B5</strain>
        <strain evidence="4">ISS-IIF7SWP</strain>
    </source>
</reference>
<dbReference type="Pfam" id="PF02803">
    <property type="entry name" value="Thiolase_C"/>
    <property type="match status" value="1"/>
</dbReference>
<dbReference type="InterPro" id="IPR020617">
    <property type="entry name" value="Thiolase_C"/>
</dbReference>
<dbReference type="InterPro" id="IPR016039">
    <property type="entry name" value="Thiolase-like"/>
</dbReference>
<evidence type="ECO:0000259" key="2">
    <source>
        <dbReference type="Pfam" id="PF02803"/>
    </source>
</evidence>
<gene>
    <name evidence="3" type="ORF">HKX05_13835</name>
    <name evidence="4" type="ORF">HLV41_10585</name>
</gene>
<evidence type="ECO:0000313" key="6">
    <source>
        <dbReference type="Proteomes" id="UP000557656"/>
    </source>
</evidence>
<dbReference type="GO" id="GO:0016747">
    <property type="term" value="F:acyltransferase activity, transferring groups other than amino-acyl groups"/>
    <property type="evidence" value="ECO:0007669"/>
    <property type="project" value="InterPro"/>
</dbReference>
<feature type="compositionally biased region" description="Polar residues" evidence="1">
    <location>
        <begin position="48"/>
        <end position="62"/>
    </location>
</feature>
<organism evidence="4 5">
    <name type="scientific">Sphingomonas sanguinis</name>
    <dbReference type="NCBI Taxonomy" id="33051"/>
    <lineage>
        <taxon>Bacteria</taxon>
        <taxon>Pseudomonadati</taxon>
        <taxon>Pseudomonadota</taxon>
        <taxon>Alphaproteobacteria</taxon>
        <taxon>Sphingomonadales</taxon>
        <taxon>Sphingomonadaceae</taxon>
        <taxon>Sphingomonas</taxon>
    </lineage>
</organism>
<evidence type="ECO:0000313" key="5">
    <source>
        <dbReference type="Proteomes" id="UP000531581"/>
    </source>
</evidence>
<dbReference type="EMBL" id="JABEOV010000018">
    <property type="protein sequence ID" value="NNG54434.1"/>
    <property type="molecule type" value="Genomic_DNA"/>
</dbReference>
<keyword evidence="6" id="KW-1185">Reference proteome</keyword>
<feature type="domain" description="Thiolase C-terminal" evidence="2">
    <location>
        <begin position="4"/>
        <end position="51"/>
    </location>
</feature>
<protein>
    <recommendedName>
        <fullName evidence="2">Thiolase C-terminal domain-containing protein</fullName>
    </recommendedName>
</protein>
<dbReference type="AlphaFoldDB" id="A0A7Y7QVJ9"/>
<evidence type="ECO:0000256" key="1">
    <source>
        <dbReference type="SAM" id="MobiDB-lite"/>
    </source>
</evidence>
<dbReference type="EMBL" id="JABYQV010000007">
    <property type="protein sequence ID" value="NVP31490.1"/>
    <property type="molecule type" value="Genomic_DNA"/>
</dbReference>
<comment type="caution">
    <text evidence="4">The sequence shown here is derived from an EMBL/GenBank/DDBJ whole genome shotgun (WGS) entry which is preliminary data.</text>
</comment>
<dbReference type="Proteomes" id="UP000557656">
    <property type="component" value="Unassembled WGS sequence"/>
</dbReference>
<dbReference type="Gene3D" id="3.40.47.10">
    <property type="match status" value="1"/>
</dbReference>